<sequence length="71" mass="8098">MPRSPAVYIPLEWVGFLLRVIASYACCLLVPGPSPLTRPATMYAIGSYRGRRKNSIIYGSHHHHQHHNHHK</sequence>
<dbReference type="EMBL" id="NESQ01000115">
    <property type="protein sequence ID" value="PUU78579.1"/>
    <property type="molecule type" value="Genomic_DNA"/>
</dbReference>
<protein>
    <submittedName>
        <fullName evidence="1">Uncharacterized protein</fullName>
    </submittedName>
</protein>
<organism evidence="1 2">
    <name type="scientific">Tuber borchii</name>
    <name type="common">White truffle</name>
    <dbReference type="NCBI Taxonomy" id="42251"/>
    <lineage>
        <taxon>Eukaryota</taxon>
        <taxon>Fungi</taxon>
        <taxon>Dikarya</taxon>
        <taxon>Ascomycota</taxon>
        <taxon>Pezizomycotina</taxon>
        <taxon>Pezizomycetes</taxon>
        <taxon>Pezizales</taxon>
        <taxon>Tuberaceae</taxon>
        <taxon>Tuber</taxon>
    </lineage>
</organism>
<comment type="caution">
    <text evidence="1">The sequence shown here is derived from an EMBL/GenBank/DDBJ whole genome shotgun (WGS) entry which is preliminary data.</text>
</comment>
<name>A0A2T6ZSV2_TUBBO</name>
<reference evidence="1 2" key="1">
    <citation type="submission" date="2017-04" db="EMBL/GenBank/DDBJ databases">
        <title>Draft genome sequence of Tuber borchii Vittad., a whitish edible truffle.</title>
        <authorList>
            <consortium name="DOE Joint Genome Institute"/>
            <person name="Murat C."/>
            <person name="Kuo A."/>
            <person name="Barry K.W."/>
            <person name="Clum A."/>
            <person name="Dockter R.B."/>
            <person name="Fauchery L."/>
            <person name="Iotti M."/>
            <person name="Kohler A."/>
            <person name="Labutti K."/>
            <person name="Lindquist E.A."/>
            <person name="Lipzen A."/>
            <person name="Ohm R.A."/>
            <person name="Wang M."/>
            <person name="Grigoriev I.V."/>
            <person name="Zambonelli A."/>
            <person name="Martin F.M."/>
        </authorList>
    </citation>
    <scope>NUCLEOTIDE SEQUENCE [LARGE SCALE GENOMIC DNA]</scope>
    <source>
        <strain evidence="1 2">Tbo3840</strain>
    </source>
</reference>
<evidence type="ECO:0000313" key="2">
    <source>
        <dbReference type="Proteomes" id="UP000244722"/>
    </source>
</evidence>
<keyword evidence="2" id="KW-1185">Reference proteome</keyword>
<dbReference type="Proteomes" id="UP000244722">
    <property type="component" value="Unassembled WGS sequence"/>
</dbReference>
<accession>A0A2T6ZSV2</accession>
<proteinExistence type="predicted"/>
<gene>
    <name evidence="1" type="ORF">B9Z19DRAFT_1083753</name>
</gene>
<dbReference type="AlphaFoldDB" id="A0A2T6ZSV2"/>
<evidence type="ECO:0000313" key="1">
    <source>
        <dbReference type="EMBL" id="PUU78579.1"/>
    </source>
</evidence>